<evidence type="ECO:0000313" key="1">
    <source>
        <dbReference type="EMBL" id="KAK7676668.1"/>
    </source>
</evidence>
<comment type="caution">
    <text evidence="1">The sequence shown here is derived from an EMBL/GenBank/DDBJ whole genome shotgun (WGS) entry which is preliminary data.</text>
</comment>
<accession>A0AAW0FGI0</accession>
<dbReference type="EMBL" id="JASBNA010000108">
    <property type="protein sequence ID" value="KAK7676668.1"/>
    <property type="molecule type" value="Genomic_DNA"/>
</dbReference>
<protein>
    <submittedName>
        <fullName evidence="1">Uncharacterized protein</fullName>
    </submittedName>
</protein>
<dbReference type="EMBL" id="JASBNA010000053">
    <property type="protein sequence ID" value="KAK7679975.1"/>
    <property type="molecule type" value="Genomic_DNA"/>
</dbReference>
<dbReference type="Proteomes" id="UP001385951">
    <property type="component" value="Unassembled WGS sequence"/>
</dbReference>
<organism evidence="1 3">
    <name type="scientific">Cerrena zonata</name>
    <dbReference type="NCBI Taxonomy" id="2478898"/>
    <lineage>
        <taxon>Eukaryota</taxon>
        <taxon>Fungi</taxon>
        <taxon>Dikarya</taxon>
        <taxon>Basidiomycota</taxon>
        <taxon>Agaricomycotina</taxon>
        <taxon>Agaricomycetes</taxon>
        <taxon>Polyporales</taxon>
        <taxon>Cerrenaceae</taxon>
        <taxon>Cerrena</taxon>
    </lineage>
</organism>
<gene>
    <name evidence="2" type="ORF">QCA50_016921</name>
    <name evidence="1" type="ORF">QCA50_020350</name>
</gene>
<keyword evidence="3" id="KW-1185">Reference proteome</keyword>
<evidence type="ECO:0000313" key="2">
    <source>
        <dbReference type="EMBL" id="KAK7679975.1"/>
    </source>
</evidence>
<sequence length="100" mass="11455">MTIPKLHGIYFDTICPLHVWKGGSRVRWGFVLLLRQLPSASIILPVSHKNSKEANALRQEKDRLHYQCGDTVETDEVRVMLSENARQTERVIQEKGVVES</sequence>
<dbReference type="AlphaFoldDB" id="A0AAW0FGI0"/>
<proteinExistence type="predicted"/>
<name>A0AAW0FGI0_9APHY</name>
<evidence type="ECO:0000313" key="3">
    <source>
        <dbReference type="Proteomes" id="UP001385951"/>
    </source>
</evidence>
<reference evidence="1 3" key="1">
    <citation type="submission" date="2022-09" db="EMBL/GenBank/DDBJ databases">
        <authorList>
            <person name="Palmer J.M."/>
        </authorList>
    </citation>
    <scope>NUCLEOTIDE SEQUENCE [LARGE SCALE GENOMIC DNA]</scope>
    <source>
        <strain evidence="1 3">DSM 7382</strain>
    </source>
</reference>